<sequence length="339" mass="38042">MNIPKRLFLHAPNVHVGGGLNLLQAFYGAAESSIDFEQLDVRAKAGLKAGRAERHWVRPTLFSRLAAEWRLRNRVKAGDAVLCFHGLVPLFPLKGQVTVFLQNRILLSSDSLKSYPIKTRVRLWGERLMLRAFTTRIDKFVVQTPSMAEQVRGFLGEQTPVVVCPFVLAEVDQADVSAEKIYDFVYVASAEPHKNHQKLIAAWCLLAEQGLRPSLALTVPFDTALSFQIEELKRKWDLNVFNLGQLSSSEVCALYDQSSALIYPSTTESLGLPLIEANARQLPIIAAELDYVRDIVEPVQTFDPSSRTSIARAVRRHLESDEPAQLIHGPEVFLREVMQ</sequence>
<evidence type="ECO:0000313" key="3">
    <source>
        <dbReference type="Proteomes" id="UP000031587"/>
    </source>
</evidence>
<proteinExistence type="predicted"/>
<accession>A0AAE2DIW7</accession>
<evidence type="ECO:0000259" key="1">
    <source>
        <dbReference type="Pfam" id="PF00534"/>
    </source>
</evidence>
<comment type="caution">
    <text evidence="2">The sequence shown here is derived from an EMBL/GenBank/DDBJ whole genome shotgun (WGS) entry which is preliminary data.</text>
</comment>
<dbReference type="Pfam" id="PF00534">
    <property type="entry name" value="Glycos_transf_1"/>
    <property type="match status" value="1"/>
</dbReference>
<dbReference type="Proteomes" id="UP000031587">
    <property type="component" value="Unassembled WGS sequence"/>
</dbReference>
<reference evidence="2 3" key="1">
    <citation type="submission" date="2014-11" db="EMBL/GenBank/DDBJ databases">
        <title>Draft genome sequence of Pseudomonas fluorescens strains SF4c SF39a.</title>
        <authorList>
            <person name="Underwood G.E."/>
            <person name="Ly L.K."/>
            <person name="Bitzer A.S."/>
            <person name="Godino A."/>
            <person name="Bucci V."/>
            <person name="Fischer S."/>
            <person name="Silby M.W."/>
        </authorList>
    </citation>
    <scope>NUCLEOTIDE SEQUENCE [LARGE SCALE GENOMIC DNA]</scope>
    <source>
        <strain evidence="2 3">SF4c</strain>
    </source>
</reference>
<dbReference type="PANTHER" id="PTHR46401:SF8">
    <property type="entry name" value="BLL6006 PROTEIN"/>
    <property type="match status" value="1"/>
</dbReference>
<evidence type="ECO:0000313" key="2">
    <source>
        <dbReference type="EMBL" id="KIF58344.1"/>
    </source>
</evidence>
<organism evidence="2 3">
    <name type="scientific">Pseudomonas fluorescens</name>
    <dbReference type="NCBI Taxonomy" id="294"/>
    <lineage>
        <taxon>Bacteria</taxon>
        <taxon>Pseudomonadati</taxon>
        <taxon>Pseudomonadota</taxon>
        <taxon>Gammaproteobacteria</taxon>
        <taxon>Pseudomonadales</taxon>
        <taxon>Pseudomonadaceae</taxon>
        <taxon>Pseudomonas</taxon>
    </lineage>
</organism>
<dbReference type="Gene3D" id="3.40.50.2000">
    <property type="entry name" value="Glycogen Phosphorylase B"/>
    <property type="match status" value="2"/>
</dbReference>
<protein>
    <recommendedName>
        <fullName evidence="1">Glycosyl transferase family 1 domain-containing protein</fullName>
    </recommendedName>
</protein>
<dbReference type="RefSeq" id="WP_039770527.1">
    <property type="nucleotide sequence ID" value="NZ_CP048408.1"/>
</dbReference>
<dbReference type="SUPFAM" id="SSF53756">
    <property type="entry name" value="UDP-Glycosyltransferase/glycogen phosphorylase"/>
    <property type="match status" value="1"/>
</dbReference>
<feature type="domain" description="Glycosyl transferase family 1" evidence="1">
    <location>
        <begin position="177"/>
        <end position="323"/>
    </location>
</feature>
<dbReference type="AlphaFoldDB" id="A0AAE2DIW7"/>
<name>A0AAE2DIW7_PSEFL</name>
<dbReference type="PANTHER" id="PTHR46401">
    <property type="entry name" value="GLYCOSYLTRANSFERASE WBBK-RELATED"/>
    <property type="match status" value="1"/>
</dbReference>
<dbReference type="InterPro" id="IPR001296">
    <property type="entry name" value="Glyco_trans_1"/>
</dbReference>
<gene>
    <name evidence="2" type="ORF">QS95_19620</name>
</gene>
<dbReference type="GO" id="GO:0016757">
    <property type="term" value="F:glycosyltransferase activity"/>
    <property type="evidence" value="ECO:0007669"/>
    <property type="project" value="InterPro"/>
</dbReference>
<dbReference type="EMBL" id="JTGH01000015">
    <property type="protein sequence ID" value="KIF58344.1"/>
    <property type="molecule type" value="Genomic_DNA"/>
</dbReference>